<keyword evidence="5" id="KW-0663">Pyridoxal phosphate</keyword>
<organism evidence="7">
    <name type="scientific">marine sediment metagenome</name>
    <dbReference type="NCBI Taxonomy" id="412755"/>
    <lineage>
        <taxon>unclassified sequences</taxon>
        <taxon>metagenomes</taxon>
        <taxon>ecological metagenomes</taxon>
    </lineage>
</organism>
<evidence type="ECO:0000313" key="7">
    <source>
        <dbReference type="EMBL" id="GAI86824.1"/>
    </source>
</evidence>
<evidence type="ECO:0000256" key="2">
    <source>
        <dbReference type="ARBA" id="ARBA00009236"/>
    </source>
</evidence>
<keyword evidence="3" id="KW-0032">Aminotransferase</keyword>
<accession>X1U3D5</accession>
<gene>
    <name evidence="7" type="ORF">S12H4_15311</name>
</gene>
<dbReference type="InterPro" id="IPR015421">
    <property type="entry name" value="PyrdxlP-dep_Trfase_major"/>
</dbReference>
<dbReference type="GO" id="GO:0008453">
    <property type="term" value="F:alanine-glyoxylate transaminase activity"/>
    <property type="evidence" value="ECO:0007669"/>
    <property type="project" value="TreeGrafter"/>
</dbReference>
<dbReference type="PROSITE" id="PS00595">
    <property type="entry name" value="AA_TRANSFER_CLASS_5"/>
    <property type="match status" value="1"/>
</dbReference>
<dbReference type="GO" id="GO:0019265">
    <property type="term" value="P:glycine biosynthetic process, by transamination of glyoxylate"/>
    <property type="evidence" value="ECO:0007669"/>
    <property type="project" value="TreeGrafter"/>
</dbReference>
<comment type="caution">
    <text evidence="7">The sequence shown here is derived from an EMBL/GenBank/DDBJ whole genome shotgun (WGS) entry which is preliminary data.</text>
</comment>
<evidence type="ECO:0000256" key="1">
    <source>
        <dbReference type="ARBA" id="ARBA00001933"/>
    </source>
</evidence>
<dbReference type="GO" id="GO:0004760">
    <property type="term" value="F:L-serine-pyruvate transaminase activity"/>
    <property type="evidence" value="ECO:0007669"/>
    <property type="project" value="TreeGrafter"/>
</dbReference>
<dbReference type="EMBL" id="BARW01007340">
    <property type="protein sequence ID" value="GAI86824.1"/>
    <property type="molecule type" value="Genomic_DNA"/>
</dbReference>
<dbReference type="PANTHER" id="PTHR21152">
    <property type="entry name" value="AMINOTRANSFERASE CLASS V"/>
    <property type="match status" value="1"/>
</dbReference>
<dbReference type="FunFam" id="3.40.640.10:FF:000027">
    <property type="entry name" value="Serine--pyruvate aminotransferase, mitochondrial"/>
    <property type="match status" value="1"/>
</dbReference>
<name>X1U3D5_9ZZZZ</name>
<dbReference type="Gene3D" id="3.40.640.10">
    <property type="entry name" value="Type I PLP-dependent aspartate aminotransferase-like (Major domain)"/>
    <property type="match status" value="1"/>
</dbReference>
<dbReference type="InterPro" id="IPR015424">
    <property type="entry name" value="PyrdxlP-dep_Trfase"/>
</dbReference>
<sequence>MEPGDKAIVCVNGLFCERMVEIVKRCQAEPIIVAAEWGTPIKPEQVEKALKQAGKVKLVAVVHAETSTGACQPLEEISALAKKAGTLFVVDAVTSLGGIPVKVDQWQIDAIYSGTQKCLSCPPGLSPVSFSENAFSVINNRQHAIQSWYLDVQLLRNYWGKERFYHHTAPISMVYALRESLRLVLEEGLENCFSRHKLHSKALVAGLEAMGLKMVVKADYRLPELNAVHIPQGIDDATVRGALLNEYGIEIGGGLGKFKGKVWPIGMSPGNLYRIFDCLCTGVKKGGTLGGFPRS</sequence>
<reference evidence="7" key="1">
    <citation type="journal article" date="2014" name="Front. Microbiol.">
        <title>High frequency of phylogenetically diverse reductive dehalogenase-homologous genes in deep subseafloor sedimentary metagenomes.</title>
        <authorList>
            <person name="Kawai M."/>
            <person name="Futagami T."/>
            <person name="Toyoda A."/>
            <person name="Takaki Y."/>
            <person name="Nishi S."/>
            <person name="Hori S."/>
            <person name="Arai W."/>
            <person name="Tsubouchi T."/>
            <person name="Morono Y."/>
            <person name="Uchiyama I."/>
            <person name="Ito T."/>
            <person name="Fujiyama A."/>
            <person name="Inagaki F."/>
            <person name="Takami H."/>
        </authorList>
    </citation>
    <scope>NUCLEOTIDE SEQUENCE</scope>
    <source>
        <strain evidence="7">Expedition CK06-06</strain>
    </source>
</reference>
<dbReference type="GO" id="GO:0005777">
    <property type="term" value="C:peroxisome"/>
    <property type="evidence" value="ECO:0007669"/>
    <property type="project" value="TreeGrafter"/>
</dbReference>
<comment type="similarity">
    <text evidence="2">Belongs to the class-V pyridoxal-phosphate-dependent aminotransferase family.</text>
</comment>
<keyword evidence="4" id="KW-0808">Transferase</keyword>
<feature type="domain" description="Aminotransferase class V" evidence="6">
    <location>
        <begin position="2"/>
        <end position="254"/>
    </location>
</feature>
<dbReference type="InterPro" id="IPR015422">
    <property type="entry name" value="PyrdxlP-dep_Trfase_small"/>
</dbReference>
<dbReference type="Pfam" id="PF00266">
    <property type="entry name" value="Aminotran_5"/>
    <property type="match status" value="1"/>
</dbReference>
<evidence type="ECO:0000256" key="3">
    <source>
        <dbReference type="ARBA" id="ARBA00022576"/>
    </source>
</evidence>
<comment type="cofactor">
    <cofactor evidence="1">
        <name>pyridoxal 5'-phosphate</name>
        <dbReference type="ChEBI" id="CHEBI:597326"/>
    </cofactor>
</comment>
<evidence type="ECO:0000256" key="5">
    <source>
        <dbReference type="ARBA" id="ARBA00022898"/>
    </source>
</evidence>
<evidence type="ECO:0000256" key="4">
    <source>
        <dbReference type="ARBA" id="ARBA00022679"/>
    </source>
</evidence>
<dbReference type="Gene3D" id="3.90.1150.10">
    <property type="entry name" value="Aspartate Aminotransferase, domain 1"/>
    <property type="match status" value="1"/>
</dbReference>
<evidence type="ECO:0000259" key="6">
    <source>
        <dbReference type="Pfam" id="PF00266"/>
    </source>
</evidence>
<dbReference type="SUPFAM" id="SSF53383">
    <property type="entry name" value="PLP-dependent transferases"/>
    <property type="match status" value="1"/>
</dbReference>
<dbReference type="AlphaFoldDB" id="X1U3D5"/>
<dbReference type="InterPro" id="IPR000192">
    <property type="entry name" value="Aminotrans_V_dom"/>
</dbReference>
<dbReference type="InterPro" id="IPR020578">
    <property type="entry name" value="Aminotrans_V_PyrdxlP_BS"/>
</dbReference>
<proteinExistence type="inferred from homology"/>
<protein>
    <recommendedName>
        <fullName evidence="6">Aminotransferase class V domain-containing protein</fullName>
    </recommendedName>
</protein>
<dbReference type="PANTHER" id="PTHR21152:SF40">
    <property type="entry name" value="ALANINE--GLYOXYLATE AMINOTRANSFERASE"/>
    <property type="match status" value="1"/>
</dbReference>